<dbReference type="Proteomes" id="UP000605846">
    <property type="component" value="Unassembled WGS sequence"/>
</dbReference>
<dbReference type="PANTHER" id="PTHR47775">
    <property type="entry name" value="BUD SITE SELECTION PROTEIN 14"/>
    <property type="match status" value="1"/>
</dbReference>
<feature type="compositionally biased region" description="Polar residues" evidence="3">
    <location>
        <begin position="936"/>
        <end position="952"/>
    </location>
</feature>
<dbReference type="InterPro" id="IPR053039">
    <property type="entry name" value="Polarity_Bud-Selection_Reg"/>
</dbReference>
<reference evidence="5" key="1">
    <citation type="submission" date="2020-01" db="EMBL/GenBank/DDBJ databases">
        <title>Genome Sequencing of Three Apophysomyces-Like Fungal Strains Confirms a Novel Fungal Genus in the Mucoromycota with divergent Burkholderia-like Endosymbiotic Bacteria.</title>
        <authorList>
            <person name="Stajich J.E."/>
            <person name="Macias A.M."/>
            <person name="Carter-House D."/>
            <person name="Lovett B."/>
            <person name="Kasson L.R."/>
            <person name="Berry K."/>
            <person name="Grigoriev I."/>
            <person name="Chang Y."/>
            <person name="Spatafora J."/>
            <person name="Kasson M.T."/>
        </authorList>
    </citation>
    <scope>NUCLEOTIDE SEQUENCE</scope>
    <source>
        <strain evidence="5">NRRL A-21654</strain>
    </source>
</reference>
<dbReference type="GO" id="GO:0008104">
    <property type="term" value="P:intracellular protein localization"/>
    <property type="evidence" value="ECO:0007669"/>
    <property type="project" value="TreeGrafter"/>
</dbReference>
<dbReference type="CDD" id="cd17043">
    <property type="entry name" value="RA"/>
    <property type="match status" value="1"/>
</dbReference>
<feature type="compositionally biased region" description="Low complexity" evidence="3">
    <location>
        <begin position="588"/>
        <end position="602"/>
    </location>
</feature>
<name>A0A8H7BZG7_9FUNG</name>
<dbReference type="GO" id="GO:0030950">
    <property type="term" value="P:establishment or maintenance of actin cytoskeleton polarity"/>
    <property type="evidence" value="ECO:0007669"/>
    <property type="project" value="TreeGrafter"/>
</dbReference>
<feature type="compositionally biased region" description="Low complexity" evidence="3">
    <location>
        <begin position="801"/>
        <end position="810"/>
    </location>
</feature>
<feature type="region of interest" description="Disordered" evidence="3">
    <location>
        <begin position="616"/>
        <end position="640"/>
    </location>
</feature>
<feature type="region of interest" description="Disordered" evidence="3">
    <location>
        <begin position="525"/>
        <end position="602"/>
    </location>
</feature>
<organism evidence="5 6">
    <name type="scientific">Apophysomyces ossiformis</name>
    <dbReference type="NCBI Taxonomy" id="679940"/>
    <lineage>
        <taxon>Eukaryota</taxon>
        <taxon>Fungi</taxon>
        <taxon>Fungi incertae sedis</taxon>
        <taxon>Mucoromycota</taxon>
        <taxon>Mucoromycotina</taxon>
        <taxon>Mucoromycetes</taxon>
        <taxon>Mucorales</taxon>
        <taxon>Mucorineae</taxon>
        <taxon>Mucoraceae</taxon>
        <taxon>Apophysomyces</taxon>
    </lineage>
</organism>
<dbReference type="SUPFAM" id="SSF50044">
    <property type="entry name" value="SH3-domain"/>
    <property type="match status" value="1"/>
</dbReference>
<evidence type="ECO:0000313" key="5">
    <source>
        <dbReference type="EMBL" id="KAF7732529.1"/>
    </source>
</evidence>
<dbReference type="PROSITE" id="PS50002">
    <property type="entry name" value="SH3"/>
    <property type="match status" value="1"/>
</dbReference>
<feature type="compositionally biased region" description="Low complexity" evidence="3">
    <location>
        <begin position="869"/>
        <end position="878"/>
    </location>
</feature>
<feature type="region of interest" description="Disordered" evidence="3">
    <location>
        <begin position="1"/>
        <end position="21"/>
    </location>
</feature>
<dbReference type="SUPFAM" id="SSF54236">
    <property type="entry name" value="Ubiquitin-like"/>
    <property type="match status" value="1"/>
</dbReference>
<evidence type="ECO:0000256" key="1">
    <source>
        <dbReference type="ARBA" id="ARBA00022443"/>
    </source>
</evidence>
<protein>
    <recommendedName>
        <fullName evidence="4">SH3 domain-containing protein</fullName>
    </recommendedName>
</protein>
<dbReference type="Gene3D" id="2.30.30.40">
    <property type="entry name" value="SH3 Domains"/>
    <property type="match status" value="1"/>
</dbReference>
<feature type="compositionally biased region" description="Acidic residues" evidence="3">
    <location>
        <begin position="783"/>
        <end position="795"/>
    </location>
</feature>
<dbReference type="Gene3D" id="3.10.20.90">
    <property type="entry name" value="Phosphatidylinositol 3-kinase Catalytic Subunit, Chain A, domain 1"/>
    <property type="match status" value="1"/>
</dbReference>
<feature type="compositionally biased region" description="Low complexity" evidence="3">
    <location>
        <begin position="886"/>
        <end position="909"/>
    </location>
</feature>
<feature type="region of interest" description="Disordered" evidence="3">
    <location>
        <begin position="1042"/>
        <end position="1072"/>
    </location>
</feature>
<dbReference type="PANTHER" id="PTHR47775:SF1">
    <property type="entry name" value="BUD SITE SELECTION PROTEIN 14"/>
    <property type="match status" value="1"/>
</dbReference>
<feature type="compositionally biased region" description="Low complexity" evidence="3">
    <location>
        <begin position="756"/>
        <end position="766"/>
    </location>
</feature>
<dbReference type="AlphaFoldDB" id="A0A8H7BZG7"/>
<dbReference type="GO" id="GO:0051286">
    <property type="term" value="C:cell tip"/>
    <property type="evidence" value="ECO:0007669"/>
    <property type="project" value="TreeGrafter"/>
</dbReference>
<dbReference type="OrthoDB" id="196165at2759"/>
<evidence type="ECO:0000259" key="4">
    <source>
        <dbReference type="PROSITE" id="PS50002"/>
    </source>
</evidence>
<evidence type="ECO:0000313" key="6">
    <source>
        <dbReference type="Proteomes" id="UP000605846"/>
    </source>
</evidence>
<evidence type="ECO:0000256" key="2">
    <source>
        <dbReference type="PROSITE-ProRule" id="PRU00192"/>
    </source>
</evidence>
<feature type="compositionally biased region" description="Polar residues" evidence="3">
    <location>
        <begin position="691"/>
        <end position="702"/>
    </location>
</feature>
<feature type="region of interest" description="Disordered" evidence="3">
    <location>
        <begin position="836"/>
        <end position="954"/>
    </location>
</feature>
<gene>
    <name evidence="5" type="ORF">EC973_003276</name>
</gene>
<dbReference type="InterPro" id="IPR001452">
    <property type="entry name" value="SH3_domain"/>
</dbReference>
<feature type="compositionally biased region" description="Polar residues" evidence="3">
    <location>
        <begin position="550"/>
        <end position="582"/>
    </location>
</feature>
<feature type="region of interest" description="Disordered" evidence="3">
    <location>
        <begin position="684"/>
        <end position="822"/>
    </location>
</feature>
<feature type="compositionally biased region" description="Polar residues" evidence="3">
    <location>
        <begin position="838"/>
        <end position="859"/>
    </location>
</feature>
<sequence>MTTEQALWHRSYGENEGDEEDEEYLVEDTTSMSSSPSIPDENINFNLCYVLHTFVATVEGQASVVKGDALILMEDTNIYWWLVEVLKTREIGYIPAENIETPYERLARLNKHRNVEITSPTSEIAFSETKLSQANKRVTIASGENAVHVFHYEIESDDEDFYDDDEPYEYYEHSDGDRDDVDRCENTRPELETIQEHADLEARSSYESEQVVPVQDLEELRVFGGNIGKGPLFHTFAVSTSTTADELVREAVARFGIHEFTDTEDCTIEHFLAVQGLDGDDYVLAPLDKPLSIFKTLTASLTTPMPSVTHIKRISQQSIDEKPTRRPRSSSFSNYEQTSYDEDSVIRFYLHRRIKRAHEREGLVYIKVSLYPDDAELEQKQQQTSNKKKKLRTEIDRMDKIISVRQELPIGTVIKMALEKFHVPDADAADYGDQQAGRPITKYRMSVRANGTETDLQSNEVLANVLQSTTGPVTNDLLFILRRADIENQNKQKLLVGGREPETPVGLTVNLPNEQRRPSILDILMDSPRSDERRPSLLNVQGAGDERRLSYSSQEGKSSLKTPSVQGANNVSINSTQGQPQAVSLAAPKSPSNTLSSPSPLRRVSLVNSLCLEPEETNMMQQPNPPQPSASTERKKESSFKQQLKRLVGWGNKSKKAPTSTGSCQALQTASDFPISNVSSISISPSFSGRPDTQSGISTASAPVTPMPLATANTPASGHGRFLEAPQAGVRRASAPNVSSAPPKPEPARRLSVATSISSSSSSSISDDSELDDGKPVENINISDDDSDDLEEEANEVIIDSGSQNNSNSNPGTFEKKATVAEPLLSDIQEQYAMWIDSQKTTDAPQNQSARNSTQSSKNDQIDLERNVSSTTTDTLSTPPVENTISSSPSSASTTSSYTTTSSPSSVASLWHNSKPTETSASEQATQQQKEREPEQTTADTASTPSVNQTATVEAPAEMDDLYLLVAHGVDFLKSRESSKWEEEGGYQFHPWNRPEGSFAVRKKQEAPANNKADGSTASEQQRAERRIQDGLAALLSPPIADTIADTPISPPLTPVSRQQTQEEKKPVAKTEALVPQRSFTTSSKQEAIADDELQRIVAAHIVF</sequence>
<dbReference type="InterPro" id="IPR036028">
    <property type="entry name" value="SH3-like_dom_sf"/>
</dbReference>
<dbReference type="SMART" id="SM00326">
    <property type="entry name" value="SH3"/>
    <property type="match status" value="1"/>
</dbReference>
<feature type="compositionally biased region" description="Polar residues" evidence="3">
    <location>
        <begin position="911"/>
        <end position="928"/>
    </location>
</feature>
<feature type="region of interest" description="Disordered" evidence="3">
    <location>
        <begin position="312"/>
        <end position="336"/>
    </location>
</feature>
<dbReference type="GO" id="GO:0015630">
    <property type="term" value="C:microtubule cytoskeleton"/>
    <property type="evidence" value="ECO:0007669"/>
    <property type="project" value="TreeGrafter"/>
</dbReference>
<accession>A0A8H7BZG7</accession>
<proteinExistence type="predicted"/>
<evidence type="ECO:0000256" key="3">
    <source>
        <dbReference type="SAM" id="MobiDB-lite"/>
    </source>
</evidence>
<keyword evidence="6" id="KW-1185">Reference proteome</keyword>
<feature type="domain" description="SH3" evidence="4">
    <location>
        <begin position="43"/>
        <end position="104"/>
    </location>
</feature>
<feature type="region of interest" description="Disordered" evidence="3">
    <location>
        <begin position="977"/>
        <end position="1028"/>
    </location>
</feature>
<comment type="caution">
    <text evidence="5">The sequence shown here is derived from an EMBL/GenBank/DDBJ whole genome shotgun (WGS) entry which is preliminary data.</text>
</comment>
<keyword evidence="1 2" id="KW-0728">SH3 domain</keyword>
<dbReference type="InterPro" id="IPR029071">
    <property type="entry name" value="Ubiquitin-like_domsf"/>
</dbReference>
<dbReference type="EMBL" id="JABAYA010000002">
    <property type="protein sequence ID" value="KAF7732529.1"/>
    <property type="molecule type" value="Genomic_DNA"/>
</dbReference>